<feature type="region of interest" description="Disordered" evidence="1">
    <location>
        <begin position="74"/>
        <end position="96"/>
    </location>
</feature>
<gene>
    <name evidence="3" type="ORF">JOM49_004652</name>
</gene>
<name>A0ABS4PUM3_9PSEU</name>
<dbReference type="GO" id="GO:0004674">
    <property type="term" value="F:protein serine/threonine kinase activity"/>
    <property type="evidence" value="ECO:0007669"/>
    <property type="project" value="UniProtKB-EC"/>
</dbReference>
<keyword evidence="3" id="KW-0418">Kinase</keyword>
<dbReference type="RefSeq" id="WP_209666332.1">
    <property type="nucleotide sequence ID" value="NZ_JAGGMS010000001.1"/>
</dbReference>
<accession>A0ABS4PUM3</accession>
<proteinExistence type="predicted"/>
<sequence length="222" mass="24392">MEDQRGQPPQWRYPPPYEAGWTAGMKSLTAVAITLVVGLLVTLTVVLVRQGQPDVVTAEPEQWYPAYVPPAATAPRYAPPTTTTTTPRATTTQPTRDSALSLLTAQVEEDRAQASGLVGYWLPQLSSKRPGLVVRGVTQDHDSIWADHQANKRRYPSALLLWSGDFDSFKYPDFWITVVPESFATGVAANEWCGTQGIGKDDCYAKRLAHSGGYEGNTLNRK</sequence>
<feature type="transmembrane region" description="Helical" evidence="2">
    <location>
        <begin position="28"/>
        <end position="48"/>
    </location>
</feature>
<protein>
    <submittedName>
        <fullName evidence="3">Serine/threonine-protein kinase</fullName>
        <ecNumber evidence="3">2.7.11.1</ecNumber>
    </submittedName>
</protein>
<reference evidence="3 4" key="1">
    <citation type="submission" date="2021-03" db="EMBL/GenBank/DDBJ databases">
        <title>Sequencing the genomes of 1000 actinobacteria strains.</title>
        <authorList>
            <person name="Klenk H.-P."/>
        </authorList>
    </citation>
    <scope>NUCLEOTIDE SEQUENCE [LARGE SCALE GENOMIC DNA]</scope>
    <source>
        <strain evidence="3 4">DSM 45510</strain>
    </source>
</reference>
<keyword evidence="4" id="KW-1185">Reference proteome</keyword>
<dbReference type="Proteomes" id="UP000741013">
    <property type="component" value="Unassembled WGS sequence"/>
</dbReference>
<keyword evidence="2" id="KW-0472">Membrane</keyword>
<comment type="caution">
    <text evidence="3">The sequence shown here is derived from an EMBL/GenBank/DDBJ whole genome shotgun (WGS) entry which is preliminary data.</text>
</comment>
<evidence type="ECO:0000313" key="3">
    <source>
        <dbReference type="EMBL" id="MBP2183126.1"/>
    </source>
</evidence>
<dbReference type="EC" id="2.7.11.1" evidence="3"/>
<keyword evidence="3" id="KW-0808">Transferase</keyword>
<evidence type="ECO:0000313" key="4">
    <source>
        <dbReference type="Proteomes" id="UP000741013"/>
    </source>
</evidence>
<organism evidence="3 4">
    <name type="scientific">Amycolatopsis magusensis</name>
    <dbReference type="NCBI Taxonomy" id="882444"/>
    <lineage>
        <taxon>Bacteria</taxon>
        <taxon>Bacillati</taxon>
        <taxon>Actinomycetota</taxon>
        <taxon>Actinomycetes</taxon>
        <taxon>Pseudonocardiales</taxon>
        <taxon>Pseudonocardiaceae</taxon>
        <taxon>Amycolatopsis</taxon>
    </lineage>
</organism>
<keyword evidence="2" id="KW-0812">Transmembrane</keyword>
<keyword evidence="2" id="KW-1133">Transmembrane helix</keyword>
<dbReference type="EMBL" id="JAGGMS010000001">
    <property type="protein sequence ID" value="MBP2183126.1"/>
    <property type="molecule type" value="Genomic_DNA"/>
</dbReference>
<evidence type="ECO:0000256" key="1">
    <source>
        <dbReference type="SAM" id="MobiDB-lite"/>
    </source>
</evidence>
<evidence type="ECO:0000256" key="2">
    <source>
        <dbReference type="SAM" id="Phobius"/>
    </source>
</evidence>